<dbReference type="SUPFAM" id="SSF82771">
    <property type="entry name" value="GIY-YIG endonuclease"/>
    <property type="match status" value="1"/>
</dbReference>
<dbReference type="Gene3D" id="3.40.1440.10">
    <property type="entry name" value="GIY-YIG endonuclease"/>
    <property type="match status" value="1"/>
</dbReference>
<protein>
    <recommendedName>
        <fullName evidence="3">GIY-YIG domain-containing protein</fullName>
    </recommendedName>
</protein>
<reference evidence="4 5" key="1">
    <citation type="submission" date="2017-04" db="EMBL/GenBank/DDBJ databases">
        <title>Complete Genome Sequence of Lytic Bacteriophage EF1 Infecting Enterococcus faecalis Isolates.</title>
        <authorList>
            <person name="Kim D."/>
            <person name="Kim Y.J."/>
            <person name="Han B.K."/>
            <person name="Kim H."/>
        </authorList>
    </citation>
    <scope>NUCLEOTIDE SEQUENCE [LARGE SCALE GENOMIC DNA]</scope>
</reference>
<keyword evidence="5" id="KW-1185">Reference proteome</keyword>
<accession>A0A249XZF1</accession>
<dbReference type="InterPro" id="IPR000305">
    <property type="entry name" value="GIY-YIG_endonuc"/>
</dbReference>
<evidence type="ECO:0000256" key="2">
    <source>
        <dbReference type="ARBA" id="ARBA00022842"/>
    </source>
</evidence>
<dbReference type="Pfam" id="PF01541">
    <property type="entry name" value="GIY-YIG"/>
    <property type="match status" value="1"/>
</dbReference>
<proteinExistence type="predicted"/>
<name>A0A249XZF1_9CAUD</name>
<dbReference type="SMART" id="SM00465">
    <property type="entry name" value="GIYc"/>
    <property type="match status" value="1"/>
</dbReference>
<comment type="cofactor">
    <cofactor evidence="1">
        <name>Mg(2+)</name>
        <dbReference type="ChEBI" id="CHEBI:18420"/>
    </cofactor>
</comment>
<dbReference type="EMBL" id="MF001358">
    <property type="protein sequence ID" value="ASZ76836.1"/>
    <property type="molecule type" value="Genomic_DNA"/>
</dbReference>
<evidence type="ECO:0000259" key="3">
    <source>
        <dbReference type="SMART" id="SM00465"/>
    </source>
</evidence>
<sequence>MGIIYGYANPKGKILYIGQTVNLEQRHNKHFKHDPYNEKVLEYNYPLSRGIRKHGEKYYSLVILEENIDNCLLNDKEMFYISKYDTFRNGYNQTPGGSIPPTITYKDEIILEVIKLLKTDLSYKDISEKTGLSFAHIDNINNGKRRKFSDIEYPIRKNQIGTRGRKLTQEQVDKIADEIKDGIKSFDDIALEYNISQTTVSKINSGVRKSSYSNFPIRPKKKH</sequence>
<keyword evidence="2" id="KW-0460">Magnesium</keyword>
<dbReference type="Proteomes" id="UP000260005">
    <property type="component" value="Segment"/>
</dbReference>
<organism evidence="4 5">
    <name type="scientific">Enterococcus phage EF1</name>
    <dbReference type="NCBI Taxonomy" id="2025813"/>
    <lineage>
        <taxon>Viruses</taxon>
        <taxon>Duplodnaviria</taxon>
        <taxon>Heunggongvirae</taxon>
        <taxon>Uroviricota</taxon>
        <taxon>Caudoviricetes</taxon>
    </lineage>
</organism>
<evidence type="ECO:0000313" key="5">
    <source>
        <dbReference type="Proteomes" id="UP000260005"/>
    </source>
</evidence>
<dbReference type="InterPro" id="IPR035901">
    <property type="entry name" value="GIY-YIG_endonuc_sf"/>
</dbReference>
<feature type="domain" description="GIY-YIG" evidence="3">
    <location>
        <begin position="1"/>
        <end position="97"/>
    </location>
</feature>
<evidence type="ECO:0000313" key="4">
    <source>
        <dbReference type="EMBL" id="ASZ76836.1"/>
    </source>
</evidence>
<evidence type="ECO:0000256" key="1">
    <source>
        <dbReference type="ARBA" id="ARBA00001946"/>
    </source>
</evidence>